<keyword evidence="8" id="KW-1133">Transmembrane helix</keyword>
<evidence type="ECO:0000256" key="2">
    <source>
        <dbReference type="ARBA" id="ARBA00004651"/>
    </source>
</evidence>
<keyword evidence="9" id="KW-0406">Ion transport</keyword>
<comment type="subcellular location">
    <subcellularLocation>
        <location evidence="1">Cell junction</location>
        <location evidence="1">Gap junction</location>
    </subcellularLocation>
    <subcellularLocation>
        <location evidence="2">Cell membrane</location>
        <topology evidence="2">Multi-pass membrane protein</topology>
    </subcellularLocation>
</comment>
<dbReference type="GO" id="GO:0005921">
    <property type="term" value="C:gap junction"/>
    <property type="evidence" value="ECO:0007669"/>
    <property type="project" value="UniProtKB-SubCell"/>
</dbReference>
<proteinExistence type="evidence at transcript level"/>
<accession>V5HD36</accession>
<protein>
    <submittedName>
        <fullName evidence="12">Putative innexin inx2-like protein</fullName>
    </submittedName>
</protein>
<dbReference type="EMBL" id="GANP01013215">
    <property type="protein sequence ID" value="JAB71253.1"/>
    <property type="molecule type" value="mRNA"/>
</dbReference>
<keyword evidence="10" id="KW-0472">Membrane</keyword>
<keyword evidence="3" id="KW-0813">Transport</keyword>
<keyword evidence="7" id="KW-0965">Cell junction</keyword>
<evidence type="ECO:0000256" key="3">
    <source>
        <dbReference type="ARBA" id="ARBA00022448"/>
    </source>
</evidence>
<evidence type="ECO:0000256" key="6">
    <source>
        <dbReference type="ARBA" id="ARBA00022868"/>
    </source>
</evidence>
<evidence type="ECO:0000256" key="7">
    <source>
        <dbReference type="ARBA" id="ARBA00022949"/>
    </source>
</evidence>
<dbReference type="GO" id="GO:0005886">
    <property type="term" value="C:plasma membrane"/>
    <property type="evidence" value="ECO:0007669"/>
    <property type="project" value="UniProtKB-SubCell"/>
</dbReference>
<keyword evidence="6" id="KW-0303">Gap junction</keyword>
<reference evidence="12" key="1">
    <citation type="journal article" date="2015" name="Sci. Rep.">
        <title>Tissue- and time-dependent transcription in Ixodes ricinus salivary glands and midguts when blood feeding on the vertebrate host.</title>
        <authorList>
            <person name="Kotsyfakis M."/>
            <person name="Schwarz A."/>
            <person name="Erhart J."/>
            <person name="Ribeiro J.M."/>
        </authorList>
    </citation>
    <scope>NUCLEOTIDE SEQUENCE</scope>
    <source>
        <tissue evidence="12">Salivary gland and midgut</tissue>
    </source>
</reference>
<dbReference type="AlphaFoldDB" id="V5HD36"/>
<evidence type="ECO:0000256" key="8">
    <source>
        <dbReference type="ARBA" id="ARBA00022989"/>
    </source>
</evidence>
<evidence type="ECO:0000256" key="9">
    <source>
        <dbReference type="ARBA" id="ARBA00023065"/>
    </source>
</evidence>
<dbReference type="Pfam" id="PF00876">
    <property type="entry name" value="Innexin"/>
    <property type="match status" value="1"/>
</dbReference>
<keyword evidence="11" id="KW-0407">Ion channel</keyword>
<evidence type="ECO:0000256" key="1">
    <source>
        <dbReference type="ARBA" id="ARBA00004610"/>
    </source>
</evidence>
<keyword evidence="5" id="KW-0812">Transmembrane</keyword>
<name>V5HD36_IXORI</name>
<evidence type="ECO:0000256" key="4">
    <source>
        <dbReference type="ARBA" id="ARBA00022475"/>
    </source>
</evidence>
<sequence>MIFLAVVTGLTLLYRILVCGFPRYRYMLLRTLSKMVDPKYMDQIVRKASYGDWFVLYLLKDNIQGIYFKEIVETLSMRLKEYPEPDHLDSALETKA</sequence>
<organism evidence="12">
    <name type="scientific">Ixodes ricinus</name>
    <name type="common">Common tick</name>
    <name type="synonym">Acarus ricinus</name>
    <dbReference type="NCBI Taxonomy" id="34613"/>
    <lineage>
        <taxon>Eukaryota</taxon>
        <taxon>Metazoa</taxon>
        <taxon>Ecdysozoa</taxon>
        <taxon>Arthropoda</taxon>
        <taxon>Chelicerata</taxon>
        <taxon>Arachnida</taxon>
        <taxon>Acari</taxon>
        <taxon>Parasitiformes</taxon>
        <taxon>Ixodida</taxon>
        <taxon>Ixodoidea</taxon>
        <taxon>Ixodidae</taxon>
        <taxon>Ixodinae</taxon>
        <taxon>Ixodes</taxon>
    </lineage>
</organism>
<dbReference type="GO" id="GO:0034220">
    <property type="term" value="P:monoatomic ion transmembrane transport"/>
    <property type="evidence" value="ECO:0007669"/>
    <property type="project" value="UniProtKB-KW"/>
</dbReference>
<evidence type="ECO:0000256" key="10">
    <source>
        <dbReference type="ARBA" id="ARBA00023136"/>
    </source>
</evidence>
<evidence type="ECO:0000256" key="5">
    <source>
        <dbReference type="ARBA" id="ARBA00022692"/>
    </source>
</evidence>
<evidence type="ECO:0000256" key="11">
    <source>
        <dbReference type="ARBA" id="ARBA00023303"/>
    </source>
</evidence>
<evidence type="ECO:0000313" key="12">
    <source>
        <dbReference type="EMBL" id="JAB71253.1"/>
    </source>
</evidence>
<dbReference type="InterPro" id="IPR000990">
    <property type="entry name" value="Innexin"/>
</dbReference>
<keyword evidence="4" id="KW-1003">Cell membrane</keyword>